<dbReference type="InterPro" id="IPR025883">
    <property type="entry name" value="Cadherin-like_domain"/>
</dbReference>
<sequence length="478" mass="46172">MTAIVAALVVAPSSAWADELNPSPDATTGVASSSSTETPVTDPGGSAPVDPGSGGGAAPSVPSVPSAPEIPLGPVAPPAPAAPAPGSAAPAAAAAAPSDGAVAPAPGAPTLSDGASGSPANPGSSTSPSVPVAPLSRVAVAPTAVSSANAALATLAVHEAGGAELSPGFAPGVSDYRVELAPGVSELVLEAVAADSSATVDVAGRSGGSTNWQYFLLPLGSTVLTVTVTAPDGVTTATYRVTVERIASDDTRLGLLTVVPDGTTPAFDADVLDYEVTLPNWNPIVWVAAETLDPAAIASLEVDGREVVSARFVFAQIAVPTGLTVVTVTTTAEDGLTSRTYTITIVRAAGTGPSASPSAGASGSPVPSASPSDEPSTEPSGEPSTEPSGEPSGEPSTGPSPSPSVAGEETTAPSPSPSSGVDAEATTAPSASPRSGADPRTLASTGSDALLGVLVAVALLVGGLLVTRGSRWTSTRRG</sequence>
<accession>A0A506Y6G8</accession>
<feature type="compositionally biased region" description="Pro residues" evidence="1">
    <location>
        <begin position="74"/>
        <end position="83"/>
    </location>
</feature>
<dbReference type="AlphaFoldDB" id="A0A506Y6G8"/>
<dbReference type="PANTHER" id="PTHR33472">
    <property type="entry name" value="OS01G0106600 PROTEIN"/>
    <property type="match status" value="1"/>
</dbReference>
<keyword evidence="2" id="KW-0472">Membrane</keyword>
<feature type="domain" description="Cadherin-like beta-sandwich-like" evidence="4">
    <location>
        <begin position="165"/>
        <end position="245"/>
    </location>
</feature>
<feature type="compositionally biased region" description="Low complexity" evidence="1">
    <location>
        <begin position="352"/>
        <end position="399"/>
    </location>
</feature>
<name>A0A506Y6G8_9MICO</name>
<keyword evidence="6" id="KW-1185">Reference proteome</keyword>
<dbReference type="RefSeq" id="WP_141162150.1">
    <property type="nucleotide sequence ID" value="NZ_VHQG01000001.1"/>
</dbReference>
<dbReference type="EMBL" id="VHQG01000001">
    <property type="protein sequence ID" value="TPW77622.1"/>
    <property type="molecule type" value="Genomic_DNA"/>
</dbReference>
<feature type="compositionally biased region" description="Low complexity" evidence="1">
    <location>
        <begin position="84"/>
        <end position="129"/>
    </location>
</feature>
<organism evidence="5 6">
    <name type="scientific">Schumannella soli</name>
    <dbReference type="NCBI Taxonomy" id="2590779"/>
    <lineage>
        <taxon>Bacteria</taxon>
        <taxon>Bacillati</taxon>
        <taxon>Actinomycetota</taxon>
        <taxon>Actinomycetes</taxon>
        <taxon>Micrococcales</taxon>
        <taxon>Microbacteriaceae</taxon>
        <taxon>Schumannella</taxon>
    </lineage>
</organism>
<evidence type="ECO:0000256" key="2">
    <source>
        <dbReference type="SAM" id="Phobius"/>
    </source>
</evidence>
<evidence type="ECO:0000256" key="3">
    <source>
        <dbReference type="SAM" id="SignalP"/>
    </source>
</evidence>
<feature type="signal peptide" evidence="3">
    <location>
        <begin position="1"/>
        <end position="17"/>
    </location>
</feature>
<feature type="region of interest" description="Disordered" evidence="1">
    <location>
        <begin position="352"/>
        <end position="444"/>
    </location>
</feature>
<keyword evidence="2" id="KW-0812">Transmembrane</keyword>
<feature type="compositionally biased region" description="Low complexity" evidence="1">
    <location>
        <begin position="58"/>
        <end position="67"/>
    </location>
</feature>
<gene>
    <name evidence="5" type="ORF">FJ657_02870</name>
</gene>
<dbReference type="Pfam" id="PF12733">
    <property type="entry name" value="Cadherin-like"/>
    <property type="match status" value="2"/>
</dbReference>
<feature type="chain" id="PRO_5021439054" description="Cadherin-like beta-sandwich-like domain-containing protein" evidence="3">
    <location>
        <begin position="18"/>
        <end position="478"/>
    </location>
</feature>
<comment type="caution">
    <text evidence="5">The sequence shown here is derived from an EMBL/GenBank/DDBJ whole genome shotgun (WGS) entry which is preliminary data.</text>
</comment>
<feature type="compositionally biased region" description="Polar residues" evidence="1">
    <location>
        <begin position="24"/>
        <end position="39"/>
    </location>
</feature>
<dbReference type="Proteomes" id="UP000316252">
    <property type="component" value="Unassembled WGS sequence"/>
</dbReference>
<proteinExistence type="predicted"/>
<keyword evidence="2" id="KW-1133">Transmembrane helix</keyword>
<evidence type="ECO:0000259" key="4">
    <source>
        <dbReference type="Pfam" id="PF12733"/>
    </source>
</evidence>
<dbReference type="OrthoDB" id="2663432at2"/>
<evidence type="ECO:0000313" key="6">
    <source>
        <dbReference type="Proteomes" id="UP000316252"/>
    </source>
</evidence>
<feature type="compositionally biased region" description="Low complexity" evidence="1">
    <location>
        <begin position="42"/>
        <end position="51"/>
    </location>
</feature>
<protein>
    <recommendedName>
        <fullName evidence="4">Cadherin-like beta-sandwich-like domain-containing protein</fullName>
    </recommendedName>
</protein>
<feature type="region of interest" description="Disordered" evidence="1">
    <location>
        <begin position="17"/>
        <end position="131"/>
    </location>
</feature>
<reference evidence="5 6" key="1">
    <citation type="submission" date="2019-06" db="EMBL/GenBank/DDBJ databases">
        <authorList>
            <person name="Li F."/>
        </authorList>
    </citation>
    <scope>NUCLEOTIDE SEQUENCE [LARGE SCALE GENOMIC DNA]</scope>
    <source>
        <strain evidence="5 6">10F1D-1</strain>
    </source>
</reference>
<feature type="domain" description="Cadherin-like beta-sandwich-like" evidence="4">
    <location>
        <begin position="264"/>
        <end position="347"/>
    </location>
</feature>
<feature type="transmembrane region" description="Helical" evidence="2">
    <location>
        <begin position="449"/>
        <end position="467"/>
    </location>
</feature>
<dbReference type="PANTHER" id="PTHR33472:SF28">
    <property type="entry name" value="BROMO AND FHA DOMAIN-CONTAINING PROTEIN DDB_G0267958"/>
    <property type="match status" value="1"/>
</dbReference>
<evidence type="ECO:0000256" key="1">
    <source>
        <dbReference type="SAM" id="MobiDB-lite"/>
    </source>
</evidence>
<evidence type="ECO:0000313" key="5">
    <source>
        <dbReference type="EMBL" id="TPW77622.1"/>
    </source>
</evidence>
<keyword evidence="3" id="KW-0732">Signal</keyword>